<dbReference type="EMBL" id="AP025292">
    <property type="protein sequence ID" value="BDC99074.1"/>
    <property type="molecule type" value="Genomic_DNA"/>
</dbReference>
<dbReference type="SUPFAM" id="SSF48295">
    <property type="entry name" value="TrpR-like"/>
    <property type="match status" value="1"/>
</dbReference>
<dbReference type="RefSeq" id="WP_421953302.1">
    <property type="nucleotide sequence ID" value="NZ_AP025292.1"/>
</dbReference>
<name>A0ABM7VDP7_9BACT</name>
<reference evidence="1 2" key="1">
    <citation type="submission" date="2021-12" db="EMBL/GenBank/DDBJ databases">
        <title>Genome sequencing of bacteria with rrn-lacking chromosome and rrn-plasmid.</title>
        <authorList>
            <person name="Anda M."/>
            <person name="Iwasaki W."/>
        </authorList>
    </citation>
    <scope>NUCLEOTIDE SEQUENCE [LARGE SCALE GENOMIC DNA]</scope>
    <source>
        <strain evidence="1 2">NBRC 101262</strain>
    </source>
</reference>
<dbReference type="InterPro" id="IPR010921">
    <property type="entry name" value="Trp_repressor/repl_initiator"/>
</dbReference>
<dbReference type="InterPro" id="IPR036388">
    <property type="entry name" value="WH-like_DNA-bd_sf"/>
</dbReference>
<evidence type="ECO:0008006" key="3">
    <source>
        <dbReference type="Google" id="ProtNLM"/>
    </source>
</evidence>
<dbReference type="Pfam" id="PF01527">
    <property type="entry name" value="HTH_Tnp_1"/>
    <property type="match status" value="1"/>
</dbReference>
<gene>
    <name evidence="1" type="ORF">PEPS_13550</name>
</gene>
<accession>A0ABM7VDP7</accession>
<evidence type="ECO:0000313" key="1">
    <source>
        <dbReference type="EMBL" id="BDC99074.1"/>
    </source>
</evidence>
<keyword evidence="2" id="KW-1185">Reference proteome</keyword>
<sequence>MISRRKFSPKFKAKVALEAIKEQQSIAELCQKYEISPAQIGQWKQLFFGECIECF</sequence>
<evidence type="ECO:0000313" key="2">
    <source>
        <dbReference type="Proteomes" id="UP001354989"/>
    </source>
</evidence>
<proteinExistence type="predicted"/>
<dbReference type="Proteomes" id="UP001354989">
    <property type="component" value="Chromosome"/>
</dbReference>
<protein>
    <recommendedName>
        <fullName evidence="3">Transposase</fullName>
    </recommendedName>
</protein>
<dbReference type="Gene3D" id="1.10.10.10">
    <property type="entry name" value="Winged helix-like DNA-binding domain superfamily/Winged helix DNA-binding domain"/>
    <property type="match status" value="1"/>
</dbReference>
<dbReference type="InterPro" id="IPR002514">
    <property type="entry name" value="Transposase_8"/>
</dbReference>
<organism evidence="1 2">
    <name type="scientific">Persicobacter psychrovividus</name>
    <dbReference type="NCBI Taxonomy" id="387638"/>
    <lineage>
        <taxon>Bacteria</taxon>
        <taxon>Pseudomonadati</taxon>
        <taxon>Bacteroidota</taxon>
        <taxon>Cytophagia</taxon>
        <taxon>Cytophagales</taxon>
        <taxon>Persicobacteraceae</taxon>
        <taxon>Persicobacter</taxon>
    </lineage>
</organism>